<proteinExistence type="predicted"/>
<dbReference type="Pfam" id="PF00512">
    <property type="entry name" value="HisKA"/>
    <property type="match status" value="1"/>
</dbReference>
<feature type="transmembrane region" description="Helical" evidence="6">
    <location>
        <begin position="71"/>
        <end position="90"/>
    </location>
</feature>
<dbReference type="CDD" id="cd00075">
    <property type="entry name" value="HATPase"/>
    <property type="match status" value="1"/>
</dbReference>
<sequence>MHFYDYLIAALILLGAFIMLLSARYTKKIFNTLPDSQLQGNWKKLRILMLIFLVGYLAVATVVILGQTDLLAVLSGVIFFMGSLFVFIVVRTGLDSFKRLKELNQNLDDTELKNKELEQFAYITSHDLKTPIRGISSLASFIKEDLEAGETDDVYDHLETMQGRVKRLENLIDGILHYSKIGKINPESVDLNKMLRGETKSYPNPDKVKIVKKSTLPTVYGDKIQLSQVLSNLVGNAVKYNDKDVCKITISSTETSDFYEITFADNGPGIAPKYHQKIFEVFQTLDDKNKNESTGLGLSIVKKILEKHQGSIRVESDGKLGTAFVILYPKRLVK</sequence>
<keyword evidence="6" id="KW-0472">Membrane</keyword>
<dbReference type="InterPro" id="IPR036097">
    <property type="entry name" value="HisK_dim/P_sf"/>
</dbReference>
<evidence type="ECO:0000256" key="2">
    <source>
        <dbReference type="ARBA" id="ARBA00012438"/>
    </source>
</evidence>
<evidence type="ECO:0000313" key="8">
    <source>
        <dbReference type="EMBL" id="PTX63901.1"/>
    </source>
</evidence>
<keyword evidence="3" id="KW-0597">Phosphoprotein</keyword>
<dbReference type="PROSITE" id="PS50109">
    <property type="entry name" value="HIS_KIN"/>
    <property type="match status" value="1"/>
</dbReference>
<dbReference type="OrthoDB" id="9811889at2"/>
<dbReference type="InterPro" id="IPR050351">
    <property type="entry name" value="BphY/WalK/GraS-like"/>
</dbReference>
<dbReference type="Gene3D" id="3.30.565.10">
    <property type="entry name" value="Histidine kinase-like ATPase, C-terminal domain"/>
    <property type="match status" value="1"/>
</dbReference>
<evidence type="ECO:0000259" key="7">
    <source>
        <dbReference type="PROSITE" id="PS50109"/>
    </source>
</evidence>
<dbReference type="Pfam" id="PF02518">
    <property type="entry name" value="HATPase_c"/>
    <property type="match status" value="1"/>
</dbReference>
<evidence type="ECO:0000256" key="1">
    <source>
        <dbReference type="ARBA" id="ARBA00000085"/>
    </source>
</evidence>
<feature type="transmembrane region" description="Helical" evidence="6">
    <location>
        <begin position="47"/>
        <end position="65"/>
    </location>
</feature>
<evidence type="ECO:0000313" key="9">
    <source>
        <dbReference type="Proteomes" id="UP000244090"/>
    </source>
</evidence>
<dbReference type="GO" id="GO:0007234">
    <property type="term" value="P:osmosensory signaling via phosphorelay pathway"/>
    <property type="evidence" value="ECO:0007669"/>
    <property type="project" value="TreeGrafter"/>
</dbReference>
<accession>A0A2T6C6E6</accession>
<dbReference type="PANTHER" id="PTHR42878">
    <property type="entry name" value="TWO-COMPONENT HISTIDINE KINASE"/>
    <property type="match status" value="1"/>
</dbReference>
<dbReference type="PRINTS" id="PR00344">
    <property type="entry name" value="BCTRLSENSOR"/>
</dbReference>
<dbReference type="InterPro" id="IPR003594">
    <property type="entry name" value="HATPase_dom"/>
</dbReference>
<keyword evidence="6" id="KW-0812">Transmembrane</keyword>
<dbReference type="SMART" id="SM00387">
    <property type="entry name" value="HATPase_c"/>
    <property type="match status" value="1"/>
</dbReference>
<dbReference type="GO" id="GO:0000155">
    <property type="term" value="F:phosphorelay sensor kinase activity"/>
    <property type="evidence" value="ECO:0007669"/>
    <property type="project" value="InterPro"/>
</dbReference>
<dbReference type="InterPro" id="IPR003661">
    <property type="entry name" value="HisK_dim/P_dom"/>
</dbReference>
<dbReference type="PANTHER" id="PTHR42878:SF15">
    <property type="entry name" value="BACTERIOPHYTOCHROME"/>
    <property type="match status" value="1"/>
</dbReference>
<reference evidence="8 9" key="1">
    <citation type="submission" date="2018-04" db="EMBL/GenBank/DDBJ databases">
        <title>Genomic Encyclopedia of Archaeal and Bacterial Type Strains, Phase II (KMG-II): from individual species to whole genera.</title>
        <authorList>
            <person name="Goeker M."/>
        </authorList>
    </citation>
    <scope>NUCLEOTIDE SEQUENCE [LARGE SCALE GENOMIC DNA]</scope>
    <source>
        <strain evidence="8 9">DSM 25731</strain>
    </source>
</reference>
<evidence type="ECO:0000256" key="4">
    <source>
        <dbReference type="ARBA" id="ARBA00022679"/>
    </source>
</evidence>
<dbReference type="SMART" id="SM00388">
    <property type="entry name" value="HisKA"/>
    <property type="match status" value="1"/>
</dbReference>
<dbReference type="GO" id="GO:0000156">
    <property type="term" value="F:phosphorelay response regulator activity"/>
    <property type="evidence" value="ECO:0007669"/>
    <property type="project" value="TreeGrafter"/>
</dbReference>
<keyword evidence="9" id="KW-1185">Reference proteome</keyword>
<name>A0A2T6C6E6_9FLAO</name>
<evidence type="ECO:0000256" key="6">
    <source>
        <dbReference type="SAM" id="Phobius"/>
    </source>
</evidence>
<organism evidence="8 9">
    <name type="scientific">Kordia periserrulae</name>
    <dbReference type="NCBI Taxonomy" id="701523"/>
    <lineage>
        <taxon>Bacteria</taxon>
        <taxon>Pseudomonadati</taxon>
        <taxon>Bacteroidota</taxon>
        <taxon>Flavobacteriia</taxon>
        <taxon>Flavobacteriales</taxon>
        <taxon>Flavobacteriaceae</taxon>
        <taxon>Kordia</taxon>
    </lineage>
</organism>
<dbReference type="Proteomes" id="UP000244090">
    <property type="component" value="Unassembled WGS sequence"/>
</dbReference>
<keyword evidence="6" id="KW-1133">Transmembrane helix</keyword>
<feature type="transmembrane region" description="Helical" evidence="6">
    <location>
        <begin position="6"/>
        <end position="26"/>
    </location>
</feature>
<dbReference type="SUPFAM" id="SSF55874">
    <property type="entry name" value="ATPase domain of HSP90 chaperone/DNA topoisomerase II/histidine kinase"/>
    <property type="match status" value="1"/>
</dbReference>
<dbReference type="RefSeq" id="WP_108113262.1">
    <property type="nucleotide sequence ID" value="NZ_QBKT01000001.1"/>
</dbReference>
<protein>
    <recommendedName>
        <fullName evidence="2">histidine kinase</fullName>
        <ecNumber evidence="2">2.7.13.3</ecNumber>
    </recommendedName>
</protein>
<dbReference type="InterPro" id="IPR036890">
    <property type="entry name" value="HATPase_C_sf"/>
</dbReference>
<gene>
    <name evidence="8" type="ORF">C8N46_101510</name>
</gene>
<dbReference type="InterPro" id="IPR004358">
    <property type="entry name" value="Sig_transdc_His_kin-like_C"/>
</dbReference>
<evidence type="ECO:0000256" key="3">
    <source>
        <dbReference type="ARBA" id="ARBA00022553"/>
    </source>
</evidence>
<feature type="domain" description="Histidine kinase" evidence="7">
    <location>
        <begin position="123"/>
        <end position="332"/>
    </location>
</feature>
<evidence type="ECO:0000256" key="5">
    <source>
        <dbReference type="ARBA" id="ARBA00022777"/>
    </source>
</evidence>
<comment type="caution">
    <text evidence="8">The sequence shown here is derived from an EMBL/GenBank/DDBJ whole genome shotgun (WGS) entry which is preliminary data.</text>
</comment>
<keyword evidence="4" id="KW-0808">Transferase</keyword>
<dbReference type="Gene3D" id="1.10.287.130">
    <property type="match status" value="1"/>
</dbReference>
<comment type="catalytic activity">
    <reaction evidence="1">
        <text>ATP + protein L-histidine = ADP + protein N-phospho-L-histidine.</text>
        <dbReference type="EC" id="2.7.13.3"/>
    </reaction>
</comment>
<dbReference type="AlphaFoldDB" id="A0A2T6C6E6"/>
<dbReference type="GO" id="GO:0030295">
    <property type="term" value="F:protein kinase activator activity"/>
    <property type="evidence" value="ECO:0007669"/>
    <property type="project" value="TreeGrafter"/>
</dbReference>
<dbReference type="InterPro" id="IPR005467">
    <property type="entry name" value="His_kinase_dom"/>
</dbReference>
<dbReference type="EC" id="2.7.13.3" evidence="2"/>
<dbReference type="EMBL" id="QBKT01000001">
    <property type="protein sequence ID" value="PTX63901.1"/>
    <property type="molecule type" value="Genomic_DNA"/>
</dbReference>
<dbReference type="SUPFAM" id="SSF47384">
    <property type="entry name" value="Homodimeric domain of signal transducing histidine kinase"/>
    <property type="match status" value="1"/>
</dbReference>
<keyword evidence="5" id="KW-0418">Kinase</keyword>
<dbReference type="CDD" id="cd00082">
    <property type="entry name" value="HisKA"/>
    <property type="match status" value="1"/>
</dbReference>